<evidence type="ECO:0000256" key="1">
    <source>
        <dbReference type="ARBA" id="ARBA00004245"/>
    </source>
</evidence>
<gene>
    <name evidence="5" type="ORF">NQ317_002667</name>
</gene>
<dbReference type="Proteomes" id="UP001162164">
    <property type="component" value="Unassembled WGS sequence"/>
</dbReference>
<feature type="coiled-coil region" evidence="4">
    <location>
        <begin position="132"/>
        <end position="159"/>
    </location>
</feature>
<keyword evidence="3" id="KW-0206">Cytoskeleton</keyword>
<reference evidence="5" key="1">
    <citation type="journal article" date="2023" name="Insect Mol. Biol.">
        <title>Genome sequencing provides insights into the evolution of gene families encoding plant cell wall-degrading enzymes in longhorned beetles.</title>
        <authorList>
            <person name="Shin N.R."/>
            <person name="Okamura Y."/>
            <person name="Kirsch R."/>
            <person name="Pauchet Y."/>
        </authorList>
    </citation>
    <scope>NUCLEOTIDE SEQUENCE</scope>
    <source>
        <strain evidence="5">MMC_N1</strain>
    </source>
</reference>
<dbReference type="EMBL" id="JAPWTJ010000448">
    <property type="protein sequence ID" value="KAJ8978358.1"/>
    <property type="molecule type" value="Genomic_DNA"/>
</dbReference>
<comment type="caution">
    <text evidence="5">The sequence shown here is derived from an EMBL/GenBank/DDBJ whole genome shotgun (WGS) entry which is preliminary data.</text>
</comment>
<sequence>MAEFAKLVKENQELEKQRQRHLEFLFDSEAKTIYDKQTNMWKQEEAIRQNLLKEVIGGIKQQIEENVERNKQRQREILLEREEMTKKVEEYDKELRRLGEEEERRKVDRKKMIDDDVKVKNAKTKLQESFKLKEINAELDRIRKEEERLKQEIVKIQQRQGPYKPARSRLFL</sequence>
<evidence type="ECO:0000313" key="6">
    <source>
        <dbReference type="Proteomes" id="UP001162164"/>
    </source>
</evidence>
<keyword evidence="6" id="KW-1185">Reference proteome</keyword>
<evidence type="ECO:0000256" key="4">
    <source>
        <dbReference type="SAM" id="Coils"/>
    </source>
</evidence>
<dbReference type="PANTHER" id="PTHR31183">
    <property type="entry name" value="TRICHOPLEIN KERATIN FILAMENT-BINDING PROTEIN FAMILY MEMBER"/>
    <property type="match status" value="1"/>
</dbReference>
<comment type="subcellular location">
    <subcellularLocation>
        <location evidence="1">Cytoplasm</location>
        <location evidence="1">Cytoskeleton</location>
    </subcellularLocation>
</comment>
<accession>A0ABQ9JK58</accession>
<organism evidence="5 6">
    <name type="scientific">Molorchus minor</name>
    <dbReference type="NCBI Taxonomy" id="1323400"/>
    <lineage>
        <taxon>Eukaryota</taxon>
        <taxon>Metazoa</taxon>
        <taxon>Ecdysozoa</taxon>
        <taxon>Arthropoda</taxon>
        <taxon>Hexapoda</taxon>
        <taxon>Insecta</taxon>
        <taxon>Pterygota</taxon>
        <taxon>Neoptera</taxon>
        <taxon>Endopterygota</taxon>
        <taxon>Coleoptera</taxon>
        <taxon>Polyphaga</taxon>
        <taxon>Cucujiformia</taxon>
        <taxon>Chrysomeloidea</taxon>
        <taxon>Cerambycidae</taxon>
        <taxon>Lamiinae</taxon>
        <taxon>Monochamini</taxon>
        <taxon>Molorchus</taxon>
    </lineage>
</organism>
<feature type="coiled-coil region" evidence="4">
    <location>
        <begin position="60"/>
        <end position="101"/>
    </location>
</feature>
<evidence type="ECO:0000313" key="5">
    <source>
        <dbReference type="EMBL" id="KAJ8978358.1"/>
    </source>
</evidence>
<evidence type="ECO:0000256" key="2">
    <source>
        <dbReference type="ARBA" id="ARBA00022490"/>
    </source>
</evidence>
<name>A0ABQ9JK58_9CUCU</name>
<dbReference type="InterPro" id="IPR043596">
    <property type="entry name" value="CFAP53/TCHP"/>
</dbReference>
<keyword evidence="4" id="KW-0175">Coiled coil</keyword>
<protein>
    <submittedName>
        <fullName evidence="5">Uncharacterized protein</fullName>
    </submittedName>
</protein>
<dbReference type="PANTHER" id="PTHR31183:SF2">
    <property type="entry name" value="TRICHOPLEIN KERATIN FILAMENT-BINDING PROTEIN"/>
    <property type="match status" value="1"/>
</dbReference>
<keyword evidence="2" id="KW-0963">Cytoplasm</keyword>
<proteinExistence type="predicted"/>
<evidence type="ECO:0000256" key="3">
    <source>
        <dbReference type="ARBA" id="ARBA00023212"/>
    </source>
</evidence>